<evidence type="ECO:0000256" key="14">
    <source>
        <dbReference type="ARBA" id="ARBA00042842"/>
    </source>
</evidence>
<comment type="catalytic activity">
    <reaction evidence="15">
        <text>phosphoenolpyruvate + UDP-N-acetyl-alpha-D-glucosamine = UDP-N-acetyl-3-O-(1-carboxyvinyl)-alpha-D-glucosamine + phosphate</text>
        <dbReference type="Rhea" id="RHEA:18681"/>
        <dbReference type="ChEBI" id="CHEBI:43474"/>
        <dbReference type="ChEBI" id="CHEBI:57705"/>
        <dbReference type="ChEBI" id="CHEBI:58702"/>
        <dbReference type="ChEBI" id="CHEBI:68483"/>
        <dbReference type="EC" id="2.5.1.7"/>
    </reaction>
</comment>
<evidence type="ECO:0000256" key="7">
    <source>
        <dbReference type="ARBA" id="ARBA00022984"/>
    </source>
</evidence>
<evidence type="ECO:0000256" key="4">
    <source>
        <dbReference type="ARBA" id="ARBA00022618"/>
    </source>
</evidence>
<dbReference type="InterPro" id="IPR050068">
    <property type="entry name" value="MurA_subfamily"/>
</dbReference>
<evidence type="ECO:0000256" key="5">
    <source>
        <dbReference type="ARBA" id="ARBA00022679"/>
    </source>
</evidence>
<dbReference type="InterPro" id="IPR013792">
    <property type="entry name" value="RNA3'P_cycl/enolpyr_Trfase_a/b"/>
</dbReference>
<accession>A0A7X2MHB2</accession>
<feature type="non-terminal residue" evidence="17">
    <location>
        <position position="1"/>
    </location>
</feature>
<evidence type="ECO:0000256" key="2">
    <source>
        <dbReference type="ARBA" id="ARBA00004752"/>
    </source>
</evidence>
<feature type="non-terminal residue" evidence="17">
    <location>
        <position position="249"/>
    </location>
</feature>
<keyword evidence="4" id="KW-0132">Cell division</keyword>
<evidence type="ECO:0000259" key="16">
    <source>
        <dbReference type="Pfam" id="PF00275"/>
    </source>
</evidence>
<dbReference type="GO" id="GO:0005737">
    <property type="term" value="C:cytoplasm"/>
    <property type="evidence" value="ECO:0007669"/>
    <property type="project" value="UniProtKB-SubCell"/>
</dbReference>
<dbReference type="AlphaFoldDB" id="A0A7X2MHB2"/>
<dbReference type="EC" id="2.5.1.7" evidence="11"/>
<gene>
    <name evidence="17" type="ORF">GKC33_11960</name>
</gene>
<keyword evidence="8" id="KW-0131">Cell cycle</keyword>
<dbReference type="NCBIfam" id="NF006873">
    <property type="entry name" value="PRK09369.1"/>
    <property type="match status" value="1"/>
</dbReference>
<protein>
    <recommendedName>
        <fullName evidence="12">UDP-N-acetylglucosamine 1-carboxyvinyltransferase</fullName>
        <ecNumber evidence="11">2.5.1.7</ecNumber>
    </recommendedName>
    <alternativeName>
        <fullName evidence="13">Enoylpyruvate transferase</fullName>
    </alternativeName>
    <alternativeName>
        <fullName evidence="14">UDP-N-acetylglucosamine enolpyruvyl transferase</fullName>
    </alternativeName>
</protein>
<comment type="subcellular location">
    <subcellularLocation>
        <location evidence="1">Cytoplasm</location>
    </subcellularLocation>
</comment>
<dbReference type="GO" id="GO:0071555">
    <property type="term" value="P:cell wall organization"/>
    <property type="evidence" value="ECO:0007669"/>
    <property type="project" value="UniProtKB-KW"/>
</dbReference>
<evidence type="ECO:0000256" key="11">
    <source>
        <dbReference type="ARBA" id="ARBA00039108"/>
    </source>
</evidence>
<dbReference type="SUPFAM" id="SSF55205">
    <property type="entry name" value="EPT/RTPC-like"/>
    <property type="match status" value="1"/>
</dbReference>
<evidence type="ECO:0000256" key="10">
    <source>
        <dbReference type="ARBA" id="ARBA00038367"/>
    </source>
</evidence>
<evidence type="ECO:0000256" key="3">
    <source>
        <dbReference type="ARBA" id="ARBA00022490"/>
    </source>
</evidence>
<comment type="caution">
    <text evidence="17">The sequence shown here is derived from an EMBL/GenBank/DDBJ whole genome shotgun (WGS) entry which is preliminary data.</text>
</comment>
<sequence length="249" mass="26772">NPFKCKSIGREPIAHPPGKARVAMPGGCAIGSRPIDLHLKGLELLGAKIEQHNGYIDVHTDGRLVGANIYLDFPSVGATQNIMMAATLAKGTTIIENVAREPEIVDLANVLNKMGAKVYGAGTEKIKIIGVESLHGTEHAIIQDRIEAGTFMVASALTKGNVLIKEAIAEHNIPLISKLEEMGVKVIEENEGIRIIGPEKLKPTTVKTLPHPGFPTDMQPQISILQLAAGGTSILTETVFENRFMHLEE</sequence>
<dbReference type="GO" id="GO:0009252">
    <property type="term" value="P:peptidoglycan biosynthetic process"/>
    <property type="evidence" value="ECO:0007669"/>
    <property type="project" value="UniProtKB-KW"/>
</dbReference>
<evidence type="ECO:0000256" key="15">
    <source>
        <dbReference type="ARBA" id="ARBA00047527"/>
    </source>
</evidence>
<feature type="domain" description="Enolpyruvate transferase" evidence="16">
    <location>
        <begin position="20"/>
        <end position="249"/>
    </location>
</feature>
<dbReference type="Pfam" id="PF00275">
    <property type="entry name" value="EPSP_synthase"/>
    <property type="match status" value="1"/>
</dbReference>
<dbReference type="GO" id="GO:0008360">
    <property type="term" value="P:regulation of cell shape"/>
    <property type="evidence" value="ECO:0007669"/>
    <property type="project" value="UniProtKB-KW"/>
</dbReference>
<dbReference type="InterPro" id="IPR036968">
    <property type="entry name" value="Enolpyruvate_Tfrase_sf"/>
</dbReference>
<evidence type="ECO:0000256" key="1">
    <source>
        <dbReference type="ARBA" id="ARBA00004496"/>
    </source>
</evidence>
<reference evidence="17 18" key="1">
    <citation type="submission" date="2019-11" db="EMBL/GenBank/DDBJ databases">
        <title>Draft Genome Sequence of Plant Growth-Promoting Rhizosphere-Associated Bacteria.</title>
        <authorList>
            <person name="Vasilyev I.Y."/>
            <person name="Radchenko V."/>
            <person name="Ilnitskaya E.V."/>
        </authorList>
    </citation>
    <scope>NUCLEOTIDE SEQUENCE [LARGE SCALE GENOMIC DNA]</scope>
    <source>
        <strain evidence="17 18">VRA_01-1sq_f</strain>
    </source>
</reference>
<evidence type="ECO:0000313" key="18">
    <source>
        <dbReference type="Proteomes" id="UP000467635"/>
    </source>
</evidence>
<evidence type="ECO:0000256" key="12">
    <source>
        <dbReference type="ARBA" id="ARBA00039754"/>
    </source>
</evidence>
<evidence type="ECO:0000313" key="17">
    <source>
        <dbReference type="EMBL" id="MSE09367.1"/>
    </source>
</evidence>
<proteinExistence type="inferred from homology"/>
<keyword evidence="9" id="KW-0961">Cell wall biogenesis/degradation</keyword>
<organism evidence="17 18">
    <name type="scientific">Ligilactobacillus salivarius</name>
    <dbReference type="NCBI Taxonomy" id="1624"/>
    <lineage>
        <taxon>Bacteria</taxon>
        <taxon>Bacillati</taxon>
        <taxon>Bacillota</taxon>
        <taxon>Bacilli</taxon>
        <taxon>Lactobacillales</taxon>
        <taxon>Lactobacillaceae</taxon>
        <taxon>Ligilactobacillus</taxon>
    </lineage>
</organism>
<evidence type="ECO:0000256" key="13">
    <source>
        <dbReference type="ARBA" id="ARBA00042443"/>
    </source>
</evidence>
<dbReference type="InterPro" id="IPR001986">
    <property type="entry name" value="Enolpyruvate_Tfrase_dom"/>
</dbReference>
<keyword evidence="5 17" id="KW-0808">Transferase</keyword>
<evidence type="ECO:0000256" key="6">
    <source>
        <dbReference type="ARBA" id="ARBA00022960"/>
    </source>
</evidence>
<dbReference type="EMBL" id="WKKX01000809">
    <property type="protein sequence ID" value="MSE09367.1"/>
    <property type="molecule type" value="Genomic_DNA"/>
</dbReference>
<dbReference type="GO" id="GO:0051301">
    <property type="term" value="P:cell division"/>
    <property type="evidence" value="ECO:0007669"/>
    <property type="project" value="UniProtKB-KW"/>
</dbReference>
<evidence type="ECO:0000256" key="8">
    <source>
        <dbReference type="ARBA" id="ARBA00023306"/>
    </source>
</evidence>
<dbReference type="Gene3D" id="3.65.10.10">
    <property type="entry name" value="Enolpyruvate transferase domain"/>
    <property type="match status" value="2"/>
</dbReference>
<keyword evidence="6" id="KW-0133">Cell shape</keyword>
<dbReference type="GO" id="GO:0008760">
    <property type="term" value="F:UDP-N-acetylglucosamine 1-carboxyvinyltransferase activity"/>
    <property type="evidence" value="ECO:0007669"/>
    <property type="project" value="UniProtKB-EC"/>
</dbReference>
<comment type="pathway">
    <text evidence="2">Cell wall biogenesis; peptidoglycan biosynthesis.</text>
</comment>
<dbReference type="Proteomes" id="UP000467635">
    <property type="component" value="Unassembled WGS sequence"/>
</dbReference>
<keyword evidence="7" id="KW-0573">Peptidoglycan synthesis</keyword>
<evidence type="ECO:0000256" key="9">
    <source>
        <dbReference type="ARBA" id="ARBA00023316"/>
    </source>
</evidence>
<dbReference type="PANTHER" id="PTHR43783:SF1">
    <property type="entry name" value="UDP-N-ACETYLGLUCOSAMINE 1-CARBOXYVINYLTRANSFERASE"/>
    <property type="match status" value="1"/>
</dbReference>
<keyword evidence="3" id="KW-0963">Cytoplasm</keyword>
<dbReference type="PANTHER" id="PTHR43783">
    <property type="entry name" value="UDP-N-ACETYLGLUCOSAMINE 1-CARBOXYVINYLTRANSFERASE"/>
    <property type="match status" value="1"/>
</dbReference>
<name>A0A7X2MHB2_9LACO</name>
<comment type="similarity">
    <text evidence="10">Belongs to the EPSP synthase family. MurA subfamily.</text>
</comment>